<dbReference type="CDD" id="cd03784">
    <property type="entry name" value="GT1_Gtf-like"/>
    <property type="match status" value="1"/>
</dbReference>
<sequence length="176" mass="19416">FLASGSPPVCVTFGSMIDNEKDRIARLIRKTLEDEGLRGILVAGWSGIGKTEERNNNFYYLKSIPYDWLFPQVTAVVHHGGAGTLAAVLRAGVPSIVVPFVADQPFWAQQVHKLGVAPKPIKRSALNEKRLSYALRIAVNDKGLRKKARELGHFIRGEDGIVTAIDIIHQHLGIKK</sequence>
<dbReference type="PANTHER" id="PTHR48050:SF13">
    <property type="entry name" value="STEROL 3-BETA-GLUCOSYLTRANSFERASE UGT80A2"/>
    <property type="match status" value="1"/>
</dbReference>
<dbReference type="InterPro" id="IPR050426">
    <property type="entry name" value="Glycosyltransferase_28"/>
</dbReference>
<gene>
    <name evidence="2" type="ORF">S12H4_05400</name>
</gene>
<dbReference type="InterPro" id="IPR010610">
    <property type="entry name" value="EryCIII-like_C"/>
</dbReference>
<organism evidence="2">
    <name type="scientific">marine sediment metagenome</name>
    <dbReference type="NCBI Taxonomy" id="412755"/>
    <lineage>
        <taxon>unclassified sequences</taxon>
        <taxon>metagenomes</taxon>
        <taxon>ecological metagenomes</taxon>
    </lineage>
</organism>
<dbReference type="AlphaFoldDB" id="X1R9R0"/>
<dbReference type="Gene3D" id="3.40.50.2000">
    <property type="entry name" value="Glycogen Phosphorylase B"/>
    <property type="match status" value="1"/>
</dbReference>
<dbReference type="FunFam" id="3.40.50.2000:FF:000009">
    <property type="entry name" value="Sterol 3-beta-glucosyltransferase UGT80A2"/>
    <property type="match status" value="1"/>
</dbReference>
<name>X1R9R0_9ZZZZ</name>
<feature type="non-terminal residue" evidence="2">
    <location>
        <position position="1"/>
    </location>
</feature>
<protein>
    <recommendedName>
        <fullName evidence="1">Erythromycin biosynthesis protein CIII-like C-terminal domain-containing protein</fullName>
    </recommendedName>
</protein>
<evidence type="ECO:0000313" key="2">
    <source>
        <dbReference type="EMBL" id="GAI63766.1"/>
    </source>
</evidence>
<dbReference type="PANTHER" id="PTHR48050">
    <property type="entry name" value="STEROL 3-BETA-GLUCOSYLTRANSFERASE"/>
    <property type="match status" value="1"/>
</dbReference>
<dbReference type="Pfam" id="PF06722">
    <property type="entry name" value="EryCIII-like_C"/>
    <property type="match status" value="1"/>
</dbReference>
<comment type="caution">
    <text evidence="2">The sequence shown here is derived from an EMBL/GenBank/DDBJ whole genome shotgun (WGS) entry which is preliminary data.</text>
</comment>
<dbReference type="EMBL" id="BARW01001780">
    <property type="protein sequence ID" value="GAI63766.1"/>
    <property type="molecule type" value="Genomic_DNA"/>
</dbReference>
<accession>X1R9R0</accession>
<proteinExistence type="predicted"/>
<dbReference type="SUPFAM" id="SSF53756">
    <property type="entry name" value="UDP-Glycosyltransferase/glycogen phosphorylase"/>
    <property type="match status" value="1"/>
</dbReference>
<dbReference type="GO" id="GO:0016758">
    <property type="term" value="F:hexosyltransferase activity"/>
    <property type="evidence" value="ECO:0007669"/>
    <property type="project" value="UniProtKB-ARBA"/>
</dbReference>
<feature type="domain" description="Erythromycin biosynthesis protein CIII-like C-terminal" evidence="1">
    <location>
        <begin position="61"/>
        <end position="151"/>
    </location>
</feature>
<dbReference type="InterPro" id="IPR002213">
    <property type="entry name" value="UDP_glucos_trans"/>
</dbReference>
<reference evidence="2" key="1">
    <citation type="journal article" date="2014" name="Front. Microbiol.">
        <title>High frequency of phylogenetically diverse reductive dehalogenase-homologous genes in deep subseafloor sedimentary metagenomes.</title>
        <authorList>
            <person name="Kawai M."/>
            <person name="Futagami T."/>
            <person name="Toyoda A."/>
            <person name="Takaki Y."/>
            <person name="Nishi S."/>
            <person name="Hori S."/>
            <person name="Arai W."/>
            <person name="Tsubouchi T."/>
            <person name="Morono Y."/>
            <person name="Uchiyama I."/>
            <person name="Ito T."/>
            <person name="Fujiyama A."/>
            <person name="Inagaki F."/>
            <person name="Takami H."/>
        </authorList>
    </citation>
    <scope>NUCLEOTIDE SEQUENCE</scope>
    <source>
        <strain evidence="2">Expedition CK06-06</strain>
    </source>
</reference>
<dbReference type="GO" id="GO:0008194">
    <property type="term" value="F:UDP-glycosyltransferase activity"/>
    <property type="evidence" value="ECO:0007669"/>
    <property type="project" value="InterPro"/>
</dbReference>
<evidence type="ECO:0000259" key="1">
    <source>
        <dbReference type="Pfam" id="PF06722"/>
    </source>
</evidence>